<dbReference type="Gene3D" id="3.40.640.10">
    <property type="entry name" value="Type I PLP-dependent aspartate aminotransferase-like (Major domain)"/>
    <property type="match status" value="1"/>
</dbReference>
<dbReference type="InterPro" id="IPR005814">
    <property type="entry name" value="Aminotrans_3"/>
</dbReference>
<dbReference type="AlphaFoldDB" id="L0H183"/>
<evidence type="ECO:0000256" key="2">
    <source>
        <dbReference type="ARBA" id="ARBA00022605"/>
    </source>
</evidence>
<dbReference type="EC" id="2.6.1.11" evidence="5"/>
<dbReference type="SUPFAM" id="SSF53383">
    <property type="entry name" value="PLP-dependent transferases"/>
    <property type="match status" value="1"/>
</dbReference>
<keyword evidence="5" id="KW-0055">Arginine biosynthesis</keyword>
<sequence length="392" mass="42038">MNEPLMSTYRRLPVTFARGDGVWLWDTDGKRYLDALAGIAVCGLGHAHPAIREALCEQAGRLIHASNLYRIAEQESLGQMLIELAAMERAFFGNSGAEANEAAIKLARLHAHQRGIKDPAILVTEGSFHGRTLATLSATGNRKVQAGFEPLVHGFVRVPYGDLDAVATAAVHRPNLVAVMVEPIQGEGGIQMPPDDYLPRLRSLCDEYGWLLILDEIQTGMGRTGRLFAHQHAGIVPDVMTLAKGLGNGLPIGACLARGAAAEVFGPGSHGSTFGGNPLVCRVAQTVVETLVGQHLIEHAGEMGLYLRERLHAALGDLDGVVEIRGRGLMLGIELARPCADLVEEALTAGLLINVTAERVIRLLPPLVLERPEADQLVDTLAGLVRRFLAEA</sequence>
<organism evidence="6 7">
    <name type="scientific">Thioflavicoccus mobilis 8321</name>
    <dbReference type="NCBI Taxonomy" id="765912"/>
    <lineage>
        <taxon>Bacteria</taxon>
        <taxon>Pseudomonadati</taxon>
        <taxon>Pseudomonadota</taxon>
        <taxon>Gammaproteobacteria</taxon>
        <taxon>Chromatiales</taxon>
        <taxon>Chromatiaceae</taxon>
        <taxon>Thioflavicoccus</taxon>
    </lineage>
</organism>
<evidence type="ECO:0000256" key="1">
    <source>
        <dbReference type="ARBA" id="ARBA00022576"/>
    </source>
</evidence>
<dbReference type="HOGENOM" id="CLU_016922_10_1_6"/>
<comment type="subcellular location">
    <subcellularLocation>
        <location evidence="5">Cytoplasm</location>
    </subcellularLocation>
</comment>
<feature type="binding site" evidence="5">
    <location>
        <begin position="215"/>
        <end position="218"/>
    </location>
    <ligand>
        <name>pyridoxal 5'-phosphate</name>
        <dbReference type="ChEBI" id="CHEBI:597326"/>
    </ligand>
</feature>
<dbReference type="UniPathway" id="UPA00068">
    <property type="reaction ID" value="UER00109"/>
</dbReference>
<keyword evidence="2 5" id="KW-0028">Amino-acid biosynthesis</keyword>
<gene>
    <name evidence="5" type="primary">argD</name>
    <name evidence="6" type="ORF">Thimo_3283</name>
</gene>
<reference evidence="6 7" key="1">
    <citation type="submission" date="2011-09" db="EMBL/GenBank/DDBJ databases">
        <title>Complete sequence of chromosome of Thioflavicoccus mobilis 8321.</title>
        <authorList>
            <consortium name="US DOE Joint Genome Institute"/>
            <person name="Lucas S."/>
            <person name="Han J."/>
            <person name="Lapidus A."/>
            <person name="Cheng J.-F."/>
            <person name="Goodwin L."/>
            <person name="Pitluck S."/>
            <person name="Peters L."/>
            <person name="Ovchinnikova G."/>
            <person name="Lu M."/>
            <person name="Detter J.C."/>
            <person name="Han C."/>
            <person name="Tapia R."/>
            <person name="Land M."/>
            <person name="Hauser L."/>
            <person name="Kyrpides N."/>
            <person name="Ivanova N."/>
            <person name="Pagani I."/>
            <person name="Vogl K."/>
            <person name="Liu Z."/>
            <person name="Imhoff J."/>
            <person name="Thiel V."/>
            <person name="Frigaard N.-U."/>
            <person name="Bryant D."/>
            <person name="Woyke T."/>
        </authorList>
    </citation>
    <scope>NUCLEOTIDE SEQUENCE [LARGE SCALE GENOMIC DNA]</scope>
    <source>
        <strain evidence="6 7">8321</strain>
    </source>
</reference>
<feature type="binding site" evidence="5">
    <location>
        <position position="131"/>
    </location>
    <ligand>
        <name>N(2)-acetyl-L-ornithine</name>
        <dbReference type="ChEBI" id="CHEBI:57805"/>
    </ligand>
</feature>
<dbReference type="GO" id="GO:0003992">
    <property type="term" value="F:N2-acetyl-L-ornithine:2-oxoglutarate 5-aminotransferase activity"/>
    <property type="evidence" value="ECO:0007669"/>
    <property type="project" value="UniProtKB-UniRule"/>
</dbReference>
<comment type="cofactor">
    <cofactor evidence="5">
        <name>pyridoxal 5'-phosphate</name>
        <dbReference type="ChEBI" id="CHEBI:597326"/>
    </cofactor>
    <text evidence="5">Binds 1 pyridoxal phosphate per subunit.</text>
</comment>
<evidence type="ECO:0000313" key="6">
    <source>
        <dbReference type="EMBL" id="AGA91961.1"/>
    </source>
</evidence>
<dbReference type="GO" id="GO:0006526">
    <property type="term" value="P:L-arginine biosynthetic process"/>
    <property type="evidence" value="ECO:0007669"/>
    <property type="project" value="UniProtKB-UniRule"/>
</dbReference>
<dbReference type="EMBL" id="CP003051">
    <property type="protein sequence ID" value="AGA91961.1"/>
    <property type="molecule type" value="Genomic_DNA"/>
</dbReference>
<feature type="binding site" evidence="5">
    <location>
        <position position="273"/>
    </location>
    <ligand>
        <name>pyridoxal 5'-phosphate</name>
        <dbReference type="ChEBI" id="CHEBI:597326"/>
    </ligand>
</feature>
<dbReference type="eggNOG" id="COG4992">
    <property type="taxonomic scope" value="Bacteria"/>
</dbReference>
<dbReference type="STRING" id="765912.Thimo_3283"/>
<comment type="similarity">
    <text evidence="5">Belongs to the class-III pyridoxal-phosphate-dependent aminotransferase family. ArgD subfamily.</text>
</comment>
<evidence type="ECO:0000256" key="4">
    <source>
        <dbReference type="ARBA" id="ARBA00022898"/>
    </source>
</evidence>
<protein>
    <recommendedName>
        <fullName evidence="5">Acetylornithine aminotransferase</fullName>
        <shortName evidence="5">ACOAT</shortName>
        <ecNumber evidence="5">2.6.1.11</ecNumber>
    </recommendedName>
</protein>
<dbReference type="InterPro" id="IPR015424">
    <property type="entry name" value="PyrdxlP-dep_Trfase"/>
</dbReference>
<dbReference type="Proteomes" id="UP000010816">
    <property type="component" value="Chromosome"/>
</dbReference>
<dbReference type="FunFam" id="3.40.640.10:FF:000004">
    <property type="entry name" value="Acetylornithine aminotransferase"/>
    <property type="match status" value="1"/>
</dbReference>
<dbReference type="RefSeq" id="WP_015282089.1">
    <property type="nucleotide sequence ID" value="NC_019940.1"/>
</dbReference>
<dbReference type="GO" id="GO:0042802">
    <property type="term" value="F:identical protein binding"/>
    <property type="evidence" value="ECO:0007669"/>
    <property type="project" value="TreeGrafter"/>
</dbReference>
<dbReference type="InterPro" id="IPR004636">
    <property type="entry name" value="AcOrn/SuccOrn_fam"/>
</dbReference>
<dbReference type="GO" id="GO:0030170">
    <property type="term" value="F:pyridoxal phosphate binding"/>
    <property type="evidence" value="ECO:0007669"/>
    <property type="project" value="InterPro"/>
</dbReference>
<comment type="catalytic activity">
    <reaction evidence="5">
        <text>N(2)-acetyl-L-ornithine + 2-oxoglutarate = N-acetyl-L-glutamate 5-semialdehyde + L-glutamate</text>
        <dbReference type="Rhea" id="RHEA:18049"/>
        <dbReference type="ChEBI" id="CHEBI:16810"/>
        <dbReference type="ChEBI" id="CHEBI:29123"/>
        <dbReference type="ChEBI" id="CHEBI:29985"/>
        <dbReference type="ChEBI" id="CHEBI:57805"/>
        <dbReference type="EC" id="2.6.1.11"/>
    </reaction>
</comment>
<dbReference type="NCBIfam" id="NF002325">
    <property type="entry name" value="PRK01278.1"/>
    <property type="match status" value="1"/>
</dbReference>
<accession>L0H183</accession>
<comment type="pathway">
    <text evidence="5">Amino-acid biosynthesis; L-arginine biosynthesis; N(2)-acetyl-L-ornithine from L-glutamate: step 4/4.</text>
</comment>
<dbReference type="PANTHER" id="PTHR11986:SF79">
    <property type="entry name" value="ACETYLORNITHINE AMINOTRANSFERASE, MITOCHONDRIAL"/>
    <property type="match status" value="1"/>
</dbReference>
<dbReference type="OrthoDB" id="9770449at2"/>
<dbReference type="CDD" id="cd00610">
    <property type="entry name" value="OAT_like"/>
    <property type="match status" value="1"/>
</dbReference>
<keyword evidence="7" id="KW-1185">Reference proteome</keyword>
<feature type="binding site" evidence="5">
    <location>
        <position position="272"/>
    </location>
    <ligand>
        <name>N(2)-acetyl-L-ornithine</name>
        <dbReference type="ChEBI" id="CHEBI:57805"/>
    </ligand>
</feature>
<feature type="binding site" evidence="5">
    <location>
        <begin position="96"/>
        <end position="97"/>
    </location>
    <ligand>
        <name>pyridoxal 5'-phosphate</name>
        <dbReference type="ChEBI" id="CHEBI:597326"/>
    </ligand>
</feature>
<keyword evidence="3 5" id="KW-0808">Transferase</keyword>
<dbReference type="NCBIfam" id="TIGR00707">
    <property type="entry name" value="argD"/>
    <property type="match status" value="1"/>
</dbReference>
<comment type="subunit">
    <text evidence="5">Homodimer.</text>
</comment>
<evidence type="ECO:0000313" key="7">
    <source>
        <dbReference type="Proteomes" id="UP000010816"/>
    </source>
</evidence>
<dbReference type="PANTHER" id="PTHR11986">
    <property type="entry name" value="AMINOTRANSFERASE CLASS III"/>
    <property type="match status" value="1"/>
</dbReference>
<dbReference type="PROSITE" id="PS00600">
    <property type="entry name" value="AA_TRANSFER_CLASS_3"/>
    <property type="match status" value="1"/>
</dbReference>
<dbReference type="Gene3D" id="3.90.1150.10">
    <property type="entry name" value="Aspartate Aminotransferase, domain 1"/>
    <property type="match status" value="1"/>
</dbReference>
<keyword evidence="5" id="KW-0963">Cytoplasm</keyword>
<dbReference type="InterPro" id="IPR015421">
    <property type="entry name" value="PyrdxlP-dep_Trfase_major"/>
</dbReference>
<keyword evidence="1 5" id="KW-0032">Aminotransferase</keyword>
<dbReference type="InterPro" id="IPR049704">
    <property type="entry name" value="Aminotrans_3_PPA_site"/>
</dbReference>
<evidence type="ECO:0000256" key="5">
    <source>
        <dbReference type="HAMAP-Rule" id="MF_01107"/>
    </source>
</evidence>
<evidence type="ECO:0000256" key="3">
    <source>
        <dbReference type="ARBA" id="ARBA00022679"/>
    </source>
</evidence>
<keyword evidence="4 5" id="KW-0663">Pyridoxal phosphate</keyword>
<comment type="miscellaneous">
    <text evidence="5">May also have succinyldiaminopimelate aminotransferase activity, thus carrying out the corresponding step in lysine biosynthesis.</text>
</comment>
<dbReference type="GO" id="GO:0005737">
    <property type="term" value="C:cytoplasm"/>
    <property type="evidence" value="ECO:0007669"/>
    <property type="project" value="UniProtKB-SubCell"/>
</dbReference>
<dbReference type="InterPro" id="IPR050103">
    <property type="entry name" value="Class-III_PLP-dep_AT"/>
</dbReference>
<dbReference type="KEGG" id="tmb:Thimo_3283"/>
<dbReference type="Pfam" id="PF00202">
    <property type="entry name" value="Aminotran_3"/>
    <property type="match status" value="1"/>
</dbReference>
<dbReference type="InterPro" id="IPR015422">
    <property type="entry name" value="PyrdxlP-dep_Trfase_small"/>
</dbReference>
<name>L0H183_9GAMM</name>
<dbReference type="HAMAP" id="MF_01107">
    <property type="entry name" value="ArgD_aminotrans_3"/>
    <property type="match status" value="1"/>
</dbReference>
<feature type="modified residue" description="N6-(pyridoxal phosphate)lysine" evidence="5">
    <location>
        <position position="244"/>
    </location>
</feature>
<feature type="binding site" evidence="5">
    <location>
        <position position="128"/>
    </location>
    <ligand>
        <name>pyridoxal 5'-phosphate</name>
        <dbReference type="ChEBI" id="CHEBI:597326"/>
    </ligand>
</feature>
<dbReference type="PIRSF" id="PIRSF000521">
    <property type="entry name" value="Transaminase_4ab_Lys_Orn"/>
    <property type="match status" value="1"/>
</dbReference>
<dbReference type="PATRIC" id="fig|765912.4.peg.3216"/>
<proteinExistence type="inferred from homology"/>